<proteinExistence type="predicted"/>
<keyword evidence="4" id="KW-1185">Reference proteome</keyword>
<dbReference type="Pfam" id="PF13637">
    <property type="entry name" value="Ank_4"/>
    <property type="match status" value="1"/>
</dbReference>
<dbReference type="PANTHER" id="PTHR24126:SF14">
    <property type="entry name" value="ANK_REP_REGION DOMAIN-CONTAINING PROTEIN"/>
    <property type="match status" value="1"/>
</dbReference>
<evidence type="ECO:0000313" key="3">
    <source>
        <dbReference type="EMBL" id="CAH0365913.1"/>
    </source>
</evidence>
<dbReference type="EMBL" id="CAKKNE010000001">
    <property type="protein sequence ID" value="CAH0365913.1"/>
    <property type="molecule type" value="Genomic_DNA"/>
</dbReference>
<evidence type="ECO:0000256" key="2">
    <source>
        <dbReference type="ARBA" id="ARBA00023043"/>
    </source>
</evidence>
<reference evidence="3" key="1">
    <citation type="submission" date="2021-11" db="EMBL/GenBank/DDBJ databases">
        <authorList>
            <consortium name="Genoscope - CEA"/>
            <person name="William W."/>
        </authorList>
    </citation>
    <scope>NUCLEOTIDE SEQUENCE</scope>
</reference>
<accession>A0A8J2S8S7</accession>
<dbReference type="SUPFAM" id="SSF48403">
    <property type="entry name" value="Ankyrin repeat"/>
    <property type="match status" value="1"/>
</dbReference>
<comment type="caution">
    <text evidence="3">The sequence shown here is derived from an EMBL/GenBank/DDBJ whole genome shotgun (WGS) entry which is preliminary data.</text>
</comment>
<evidence type="ECO:0000313" key="4">
    <source>
        <dbReference type="Proteomes" id="UP000789595"/>
    </source>
</evidence>
<dbReference type="AlphaFoldDB" id="A0A8J2S8S7"/>
<keyword evidence="1" id="KW-0677">Repeat</keyword>
<protein>
    <submittedName>
        <fullName evidence="3">Uncharacterized protein</fullName>
    </submittedName>
</protein>
<dbReference type="SMART" id="SM00248">
    <property type="entry name" value="ANK"/>
    <property type="match status" value="2"/>
</dbReference>
<gene>
    <name evidence="3" type="ORF">PECAL_1P23760</name>
</gene>
<keyword evidence="2" id="KW-0040">ANK repeat</keyword>
<dbReference type="Gene3D" id="1.25.40.20">
    <property type="entry name" value="Ankyrin repeat-containing domain"/>
    <property type="match status" value="1"/>
</dbReference>
<evidence type="ECO:0000256" key="1">
    <source>
        <dbReference type="ARBA" id="ARBA00022737"/>
    </source>
</evidence>
<dbReference type="Proteomes" id="UP000789595">
    <property type="component" value="Unassembled WGS sequence"/>
</dbReference>
<dbReference type="InterPro" id="IPR002110">
    <property type="entry name" value="Ankyrin_rpt"/>
</dbReference>
<organism evidence="3 4">
    <name type="scientific">Pelagomonas calceolata</name>
    <dbReference type="NCBI Taxonomy" id="35677"/>
    <lineage>
        <taxon>Eukaryota</taxon>
        <taxon>Sar</taxon>
        <taxon>Stramenopiles</taxon>
        <taxon>Ochrophyta</taxon>
        <taxon>Pelagophyceae</taxon>
        <taxon>Pelagomonadales</taxon>
        <taxon>Pelagomonadaceae</taxon>
        <taxon>Pelagomonas</taxon>
    </lineage>
</organism>
<sequence length="387" mass="42862">METENNETAEARVVDELRALEVDEIARAERERKRRAAHMRLPPPRKLEKLGLSSSGGPGLPVDVFKKLFNEGDKDAVVAWFDATGPRDINETFTLTEPYLAKRVGAEPVSGHTLLALVAHSPAYYSGHVALVRWLLACGADPTIRNADGWSPLDFACTSHEVMYSPSYNFTANKHEIIMLLIAGGAEVNALIPSKYYPDDPTAKRYSPLGELLTLMEGRNSRDTQFRGLEFVCRALLLAGASLDNCTNEEDDHWNLKTAEWRLDKAAFETRQLAVWQKCSILVREVRAAGGGSYAFALSSSAPSSMNSSAAYKACFVRPRKQILVLRALALKRRAKTSNAILGFVFGLPNGVAWNVLSFWQCYYRIRTPNSSGCGGPDDTHWHTGPW</sequence>
<dbReference type="PANTHER" id="PTHR24126">
    <property type="entry name" value="ANKYRIN REPEAT, PH AND SEC7 DOMAIN CONTAINING PROTEIN SECG-RELATED"/>
    <property type="match status" value="1"/>
</dbReference>
<name>A0A8J2S8S7_9STRA</name>
<dbReference type="InterPro" id="IPR036770">
    <property type="entry name" value="Ankyrin_rpt-contain_sf"/>
</dbReference>